<dbReference type="InterPro" id="IPR045886">
    <property type="entry name" value="ThiF/MoeB/HesA"/>
</dbReference>
<dbReference type="STRING" id="1511.CLOST_0888"/>
<dbReference type="PANTHER" id="PTHR43267">
    <property type="entry name" value="TRNA THREONYLCARBAMOYLADENOSINE DEHYDRATASE"/>
    <property type="match status" value="1"/>
</dbReference>
<keyword evidence="3" id="KW-1185">Reference proteome</keyword>
<dbReference type="GO" id="GO:0061504">
    <property type="term" value="P:cyclic threonylcarbamoyladenosine biosynthetic process"/>
    <property type="evidence" value="ECO:0007669"/>
    <property type="project" value="TreeGrafter"/>
</dbReference>
<dbReference type="HOGENOM" id="CLU_013325_10_4_9"/>
<dbReference type="KEGG" id="cst:CLOST_0888"/>
<organism evidence="2 3">
    <name type="scientific">Acetoanaerobium sticklandii (strain ATCC 12662 / DSM 519 / JCM 1433 / CCUG 9281 / NCIMB 10654 / HF)</name>
    <name type="common">Clostridium sticklandii</name>
    <dbReference type="NCBI Taxonomy" id="499177"/>
    <lineage>
        <taxon>Bacteria</taxon>
        <taxon>Bacillati</taxon>
        <taxon>Bacillota</taxon>
        <taxon>Clostridia</taxon>
        <taxon>Peptostreptococcales</taxon>
        <taxon>Filifactoraceae</taxon>
        <taxon>Acetoanaerobium</taxon>
    </lineage>
</organism>
<dbReference type="InterPro" id="IPR000594">
    <property type="entry name" value="ThiF_NAD_FAD-bd"/>
</dbReference>
<evidence type="ECO:0000313" key="3">
    <source>
        <dbReference type="Proteomes" id="UP000007041"/>
    </source>
</evidence>
<dbReference type="Pfam" id="PF00899">
    <property type="entry name" value="ThiF"/>
    <property type="match status" value="1"/>
</dbReference>
<dbReference type="Proteomes" id="UP000007041">
    <property type="component" value="Chromosome"/>
</dbReference>
<dbReference type="EMBL" id="FP565809">
    <property type="protein sequence ID" value="CBH21013.1"/>
    <property type="molecule type" value="Genomic_DNA"/>
</dbReference>
<dbReference type="SUPFAM" id="SSF69572">
    <property type="entry name" value="Activating enzymes of the ubiquitin-like proteins"/>
    <property type="match status" value="1"/>
</dbReference>
<dbReference type="InterPro" id="IPR035985">
    <property type="entry name" value="Ubiquitin-activating_enz"/>
</dbReference>
<sequence>MEGEMLRYSRNKNLMSDEEIILLSQKKVCVLGLGGLGGYIVEMLSRIGVGSLTLVDGDVFDETNLNRQLFSSMNNLGSSKALEAEKRVKGINPLTKVIPVYEFVDSSNAMKIIANHDVIVDALDSIDLRKYIAKVCTELNLPLVHGAIAGWYGQVATIYPNDTTLDILYPKDIKKGIEKELGNPSFTPALVASIQVSEVIKLLLNRGDLLRNSFMIIDLYTNDIEVIKTK</sequence>
<dbReference type="CDD" id="cd00757">
    <property type="entry name" value="ThiF_MoeB_HesA_family"/>
    <property type="match status" value="1"/>
</dbReference>
<dbReference type="GO" id="GO:0061503">
    <property type="term" value="F:tRNA threonylcarbamoyladenosine dehydratase"/>
    <property type="evidence" value="ECO:0007669"/>
    <property type="project" value="TreeGrafter"/>
</dbReference>
<name>E3PX48_ACESD</name>
<feature type="domain" description="THIF-type NAD/FAD binding fold" evidence="1">
    <location>
        <begin position="8"/>
        <end position="228"/>
    </location>
</feature>
<dbReference type="PANTHER" id="PTHR43267:SF1">
    <property type="entry name" value="TRNA THREONYLCARBAMOYLADENOSINE DEHYDRATASE"/>
    <property type="match status" value="1"/>
</dbReference>
<evidence type="ECO:0000259" key="1">
    <source>
        <dbReference type="Pfam" id="PF00899"/>
    </source>
</evidence>
<accession>E3PX48</accession>
<proteinExistence type="predicted"/>
<dbReference type="GO" id="GO:0008641">
    <property type="term" value="F:ubiquitin-like modifier activating enzyme activity"/>
    <property type="evidence" value="ECO:0007669"/>
    <property type="project" value="InterPro"/>
</dbReference>
<protein>
    <submittedName>
        <fullName evidence="2">Molybdopterin biosynthesis protein MoeB</fullName>
    </submittedName>
</protein>
<dbReference type="eggNOG" id="COG0476">
    <property type="taxonomic scope" value="Bacteria"/>
</dbReference>
<gene>
    <name evidence="2" type="primary">moeB</name>
    <name evidence="2" type="ordered locus">CLOST_0888</name>
</gene>
<evidence type="ECO:0000313" key="2">
    <source>
        <dbReference type="EMBL" id="CBH21013.1"/>
    </source>
</evidence>
<reference evidence="3" key="1">
    <citation type="journal article" date="2010" name="BMC Genomics">
        <title>Clostridium sticklandii, a specialist in amino acid degradation:revisiting its metabolism through its genome sequence.</title>
        <authorList>
            <person name="Fonknechten N."/>
            <person name="Chaussonnerie S."/>
            <person name="Tricot S."/>
            <person name="Lajus A."/>
            <person name="Andreesen J.R."/>
            <person name="Perchat N."/>
            <person name="Pelletier E."/>
            <person name="Gouyvenoux M."/>
            <person name="Barbe V."/>
            <person name="Salanoubat M."/>
            <person name="Le Paslier D."/>
            <person name="Weissenbach J."/>
            <person name="Cohen G.N."/>
            <person name="Kreimeyer A."/>
        </authorList>
    </citation>
    <scope>NUCLEOTIDE SEQUENCE [LARGE SCALE GENOMIC DNA]</scope>
    <source>
        <strain evidence="3">ATCC 12662 / DSM 519 / JCM 1433 / CCUG 9281 / NCIMB 10654 / HF</strain>
    </source>
</reference>
<dbReference type="Gene3D" id="3.40.50.720">
    <property type="entry name" value="NAD(P)-binding Rossmann-like Domain"/>
    <property type="match status" value="1"/>
</dbReference>
<dbReference type="AlphaFoldDB" id="E3PX48"/>